<dbReference type="GO" id="GO:0005524">
    <property type="term" value="F:ATP binding"/>
    <property type="evidence" value="ECO:0007669"/>
    <property type="project" value="UniProtKB-KW"/>
</dbReference>
<reference evidence="5 6" key="1">
    <citation type="submission" date="2019-07" db="EMBL/GenBank/DDBJ databases">
        <title>Deep subsurface shale carbon reservoir microbial communities from Ohio and West Virginia, USA.</title>
        <authorList>
            <person name="Wrighton K."/>
        </authorList>
    </citation>
    <scope>NUCLEOTIDE SEQUENCE [LARGE SCALE GENOMIC DNA]</scope>
    <source>
        <strain evidence="5 6">NP_8Ht</strain>
    </source>
</reference>
<dbReference type="InterPro" id="IPR027417">
    <property type="entry name" value="P-loop_NTPase"/>
</dbReference>
<comment type="similarity">
    <text evidence="1">Belongs to the AAA ATPase family.</text>
</comment>
<evidence type="ECO:0000256" key="3">
    <source>
        <dbReference type="ARBA" id="ARBA00022840"/>
    </source>
</evidence>
<dbReference type="InterPro" id="IPR003959">
    <property type="entry name" value="ATPase_AAA_core"/>
</dbReference>
<evidence type="ECO:0000313" key="6">
    <source>
        <dbReference type="Proteomes" id="UP000324282"/>
    </source>
</evidence>
<comment type="caution">
    <text evidence="5">The sequence shown here is derived from an EMBL/GenBank/DDBJ whole genome shotgun (WGS) entry which is preliminary data.</text>
</comment>
<organism evidence="5 6">
    <name type="scientific">Stutzerimonas stutzeri</name>
    <name type="common">Pseudomonas stutzeri</name>
    <dbReference type="NCBI Taxonomy" id="316"/>
    <lineage>
        <taxon>Bacteria</taxon>
        <taxon>Pseudomonadati</taxon>
        <taxon>Pseudomonadota</taxon>
        <taxon>Gammaproteobacteria</taxon>
        <taxon>Pseudomonadales</taxon>
        <taxon>Pseudomonadaceae</taxon>
        <taxon>Stutzerimonas</taxon>
    </lineage>
</organism>
<protein>
    <submittedName>
        <fullName evidence="5">SpoVK/Ycf46/Vps4 family AAA+-type ATPase</fullName>
    </submittedName>
</protein>
<sequence>MLKRRAESRISSHGPHSDDTCELSIKWAYMMLLDLGGHRNFIQRHGFNDDGVAAELGLQDFIDEDDFDTGMALRRLRKERKAFDQAYPVVSYPDRLVRNLKALASLIGLDDIDQRLLGFCVMLHSDPILSRAADLVGTLGFNRMLKSLSVLLDVPQKRLQPYLSKDGRLMRSGLVEISVENAIHATLSHRFAISSPEFVGALRFSTGTATELFKHAFRPAPPAELQENDFPHVGTSLAVATRYLIKALLARRSGVNILLYGPPGTGKTQLSRLIAEAMGATLYEVACSDSDGDPIMPRQRLSALRSAMSVLRNQRAMVVLDEIEDIFEAQPILFAKSNKSQKGWINRALEENPVPCFWLSNSIDALDNAYIRRFDLVIELPNPPRAQRERIIRKVSAGILSSAVVENLAAHQDMTPAVVARALRISQTLHPRSGRALEETVRLLADATLKAQGFRRLDSIESNPLPQLYSTGLINTDIDLEELVKGLGSNAAARLCFYGPPGTGKSAFGLWLARQLDRPLMVQRVSDLVTPYVGETEKNLAQAFASADAEQAVLLFDEVDSFLQDRKKARQSWEITAVNEMLTQMESYRGLFIASTNLMHDLDEASMRRFDLKVHFGYLKPRQIETLFASHLDLQKLKDPDGSALRLLLAANNLTAGDFALVARRSRFKPFSRAQELAKALLAECRLKSSPSRPIGFVH</sequence>
<dbReference type="Gene3D" id="3.40.50.300">
    <property type="entry name" value="P-loop containing nucleotide triphosphate hydrolases"/>
    <property type="match status" value="2"/>
</dbReference>
<keyword evidence="3" id="KW-0067">ATP-binding</keyword>
<evidence type="ECO:0000259" key="4">
    <source>
        <dbReference type="SMART" id="SM00382"/>
    </source>
</evidence>
<dbReference type="SMART" id="SM00382">
    <property type="entry name" value="AAA"/>
    <property type="match status" value="2"/>
</dbReference>
<dbReference type="EMBL" id="VNHQ01000014">
    <property type="protein sequence ID" value="TYP61495.1"/>
    <property type="molecule type" value="Genomic_DNA"/>
</dbReference>
<dbReference type="AlphaFoldDB" id="A0A5S5B3B4"/>
<dbReference type="PANTHER" id="PTHR23073">
    <property type="entry name" value="26S PROTEASOME REGULATORY SUBUNIT"/>
    <property type="match status" value="1"/>
</dbReference>
<dbReference type="OrthoDB" id="9809379at2"/>
<evidence type="ECO:0000256" key="2">
    <source>
        <dbReference type="ARBA" id="ARBA00022741"/>
    </source>
</evidence>
<evidence type="ECO:0000256" key="1">
    <source>
        <dbReference type="ARBA" id="ARBA00006914"/>
    </source>
</evidence>
<dbReference type="GO" id="GO:0016887">
    <property type="term" value="F:ATP hydrolysis activity"/>
    <property type="evidence" value="ECO:0007669"/>
    <property type="project" value="InterPro"/>
</dbReference>
<proteinExistence type="inferred from homology"/>
<dbReference type="InterPro" id="IPR050221">
    <property type="entry name" value="26S_Proteasome_ATPase"/>
</dbReference>
<feature type="domain" description="AAA+ ATPase" evidence="4">
    <location>
        <begin position="253"/>
        <end position="384"/>
    </location>
</feature>
<dbReference type="Proteomes" id="UP000324282">
    <property type="component" value="Unassembled WGS sequence"/>
</dbReference>
<feature type="domain" description="AAA+ ATPase" evidence="4">
    <location>
        <begin position="491"/>
        <end position="620"/>
    </location>
</feature>
<dbReference type="InterPro" id="IPR003593">
    <property type="entry name" value="AAA+_ATPase"/>
</dbReference>
<gene>
    <name evidence="5" type="ORF">A9A72_124231</name>
</gene>
<accession>A0A5S5B3B4</accession>
<dbReference type="CDD" id="cd00009">
    <property type="entry name" value="AAA"/>
    <property type="match status" value="1"/>
</dbReference>
<name>A0A5S5B3B4_STUST</name>
<dbReference type="SUPFAM" id="SSF52540">
    <property type="entry name" value="P-loop containing nucleoside triphosphate hydrolases"/>
    <property type="match status" value="2"/>
</dbReference>
<dbReference type="CDD" id="cd19481">
    <property type="entry name" value="RecA-like_protease"/>
    <property type="match status" value="1"/>
</dbReference>
<keyword evidence="2" id="KW-0547">Nucleotide-binding</keyword>
<evidence type="ECO:0000313" key="5">
    <source>
        <dbReference type="EMBL" id="TYP61495.1"/>
    </source>
</evidence>
<dbReference type="Pfam" id="PF00004">
    <property type="entry name" value="AAA"/>
    <property type="match status" value="2"/>
</dbReference>
<dbReference type="RefSeq" id="WP_148926160.1">
    <property type="nucleotide sequence ID" value="NZ_VNHQ01000014.1"/>
</dbReference>